<evidence type="ECO:0000313" key="3">
    <source>
        <dbReference type="Proteomes" id="UP000233750"/>
    </source>
</evidence>
<dbReference type="EMBL" id="PJMY01000003">
    <property type="protein sequence ID" value="PKV95910.1"/>
    <property type="molecule type" value="Genomic_DNA"/>
</dbReference>
<gene>
    <name evidence="2" type="ORF">ATK30_6843</name>
</gene>
<dbReference type="Proteomes" id="UP000233750">
    <property type="component" value="Unassembled WGS sequence"/>
</dbReference>
<protein>
    <submittedName>
        <fullName evidence="2">Uncharacterized protein</fullName>
    </submittedName>
</protein>
<feature type="compositionally biased region" description="Pro residues" evidence="1">
    <location>
        <begin position="79"/>
        <end position="89"/>
    </location>
</feature>
<evidence type="ECO:0000313" key="2">
    <source>
        <dbReference type="EMBL" id="PKV95910.1"/>
    </source>
</evidence>
<feature type="compositionally biased region" description="Pro residues" evidence="1">
    <location>
        <begin position="59"/>
        <end position="71"/>
    </location>
</feature>
<feature type="region of interest" description="Disordered" evidence="1">
    <location>
        <begin position="53"/>
        <end position="89"/>
    </location>
</feature>
<accession>A0A2N3WPY1</accession>
<reference evidence="2 3" key="1">
    <citation type="submission" date="2017-12" db="EMBL/GenBank/DDBJ databases">
        <title>Sequencing the genomes of 1000 Actinobacteria strains.</title>
        <authorList>
            <person name="Klenk H.-P."/>
        </authorList>
    </citation>
    <scope>NUCLEOTIDE SEQUENCE [LARGE SCALE GENOMIC DNA]</scope>
    <source>
        <strain evidence="2 3">DSM 45165</strain>
    </source>
</reference>
<keyword evidence="3" id="KW-1185">Reference proteome</keyword>
<sequence>MAHKFRPGDRVIVPSGELGTVLQEDTTSGYSVYRVSVHDGQLALVPEDELAAYSGEPEAPAPAPEPVPEPEPLGTTAFPPAPDWPAPTA</sequence>
<dbReference type="RefSeq" id="WP_101438841.1">
    <property type="nucleotide sequence ID" value="NZ_PJMY01000003.1"/>
</dbReference>
<dbReference type="AlphaFoldDB" id="A0A2N3WPY1"/>
<name>A0A2N3WPY1_9PSEU</name>
<proteinExistence type="predicted"/>
<organism evidence="2 3">
    <name type="scientific">Amycolatopsis echigonensis</name>
    <dbReference type="NCBI Taxonomy" id="2576905"/>
    <lineage>
        <taxon>Bacteria</taxon>
        <taxon>Bacillati</taxon>
        <taxon>Actinomycetota</taxon>
        <taxon>Actinomycetes</taxon>
        <taxon>Pseudonocardiales</taxon>
        <taxon>Pseudonocardiaceae</taxon>
        <taxon>Amycolatopsis</taxon>
    </lineage>
</organism>
<comment type="caution">
    <text evidence="2">The sequence shown here is derived from an EMBL/GenBank/DDBJ whole genome shotgun (WGS) entry which is preliminary data.</text>
</comment>
<evidence type="ECO:0000256" key="1">
    <source>
        <dbReference type="SAM" id="MobiDB-lite"/>
    </source>
</evidence>